<dbReference type="Pfam" id="PF02254">
    <property type="entry name" value="TrkA_N"/>
    <property type="match status" value="2"/>
</dbReference>
<dbReference type="HOGENOM" id="CLU_405853_0_0_3"/>
<feature type="transmembrane region" description="Helical" evidence="1">
    <location>
        <begin position="335"/>
        <end position="358"/>
    </location>
</feature>
<keyword evidence="1" id="KW-1133">Transmembrane helix</keyword>
<dbReference type="eggNOG" id="COG1226">
    <property type="taxonomic scope" value="Bacteria"/>
</dbReference>
<dbReference type="InterPro" id="IPR050721">
    <property type="entry name" value="Trk_Ktr_HKT_K-transport"/>
</dbReference>
<dbReference type="GO" id="GO:0008324">
    <property type="term" value="F:monoatomic cation transmembrane transporter activity"/>
    <property type="evidence" value="ECO:0007669"/>
    <property type="project" value="InterPro"/>
</dbReference>
<name>B7JWJ5_RIPO1</name>
<dbReference type="SUPFAM" id="SSF51735">
    <property type="entry name" value="NAD(P)-binding Rossmann-fold domains"/>
    <property type="match status" value="2"/>
</dbReference>
<dbReference type="STRING" id="41431.PCC8801_4414"/>
<evidence type="ECO:0000259" key="2">
    <source>
        <dbReference type="PROSITE" id="PS51202"/>
    </source>
</evidence>
<dbReference type="InterPro" id="IPR036721">
    <property type="entry name" value="RCK_C_sf"/>
</dbReference>
<dbReference type="Proteomes" id="UP000008204">
    <property type="component" value="Chromosome"/>
</dbReference>
<dbReference type="Gene3D" id="3.40.50.720">
    <property type="entry name" value="NAD(P)-binding Rossmann-like Domain"/>
    <property type="match status" value="2"/>
</dbReference>
<reference evidence="4" key="1">
    <citation type="journal article" date="2011" name="MBio">
        <title>Novel metabolic attributes of the genus Cyanothece, comprising a group of unicellular nitrogen-fixing Cyanobacteria.</title>
        <authorList>
            <person name="Bandyopadhyay A."/>
            <person name="Elvitigala T."/>
            <person name="Welsh E."/>
            <person name="Stockel J."/>
            <person name="Liberton M."/>
            <person name="Min H."/>
            <person name="Sherman L.A."/>
            <person name="Pakrasi H.B."/>
        </authorList>
    </citation>
    <scope>NUCLEOTIDE SEQUENCE [LARGE SCALE GENOMIC DNA]</scope>
    <source>
        <strain evidence="4">PCC 8801</strain>
    </source>
</reference>
<sequence>MEPSGNPSPHRNLPQPDSDRFLVCGLGSLGQHCVLSLKEFGVKVTAIEQIEPKTWEIPNIPELLDDLIIADCRQNQILQQAKIERCRAALLVTTNEQANIETALAIRQLNPHTRLIVRSPKENLNQLLSEQLGNFIAYEPTQLPAAAFAIAALGTQTRGFFSLDRQQLRVIQRRLTPNDPWCHVRPLHDLNTRNRRLIGYHDGEDHPSVSFYYWDPDTVVKPGDQLIYIETTDTLLQPVSMSSVQSSQHPQRQFWQNWRERLKKLWQKGRQRIRQIALISGLIVIVLLIIGTLLLHWNFPQSTLLSAFSATAILLLGGYSDLFGEFEQMDDIPPWLQLFSLGLTLAGTAFVGVLYALLTETLLSAQFQFVKQRPPIPQANHILIIGLGRVGQQVAEFLLELKQTLLGITFNLELDSTILPEMPLIVGNVQNVLPQANLATAKSVVVVTDDEILNLEVALMSQKLNPDSHIVIRTAGQALGQHLLPILPKAQILGTYAVAAEVFAGAAFGENIITVFRLNNRTVLVTEYEVEEEDTLNGLLLAEIAYGYGVLPILHQKPPNASNLMPSDDIRLGVGDRLVVLATIEDLKRVEQGKIAIQPKQWRIRVEKAFNDEAAFEGANAIARISGCSLNIARTLMEQLPATLSVPLYHHQGLRLVRELHKLRVTSALIPIQVSR</sequence>
<feature type="transmembrane region" description="Helical" evidence="1">
    <location>
        <begin position="303"/>
        <end position="323"/>
    </location>
</feature>
<dbReference type="RefSeq" id="WP_015957429.1">
    <property type="nucleotide sequence ID" value="NC_011726.1"/>
</dbReference>
<protein>
    <submittedName>
        <fullName evidence="3">TrkA-N domain protein</fullName>
    </submittedName>
</protein>
<accession>B7JWJ5</accession>
<dbReference type="PROSITE" id="PS51202">
    <property type="entry name" value="RCK_C"/>
    <property type="match status" value="2"/>
</dbReference>
<gene>
    <name evidence="3" type="ordered locus">PCC8801_4414</name>
</gene>
<keyword evidence="4" id="KW-1185">Reference proteome</keyword>
<evidence type="ECO:0000313" key="3">
    <source>
        <dbReference type="EMBL" id="ACK68336.1"/>
    </source>
</evidence>
<evidence type="ECO:0000256" key="1">
    <source>
        <dbReference type="SAM" id="Phobius"/>
    </source>
</evidence>
<keyword evidence="1" id="KW-0812">Transmembrane</keyword>
<dbReference type="PANTHER" id="PTHR43833:SF11">
    <property type="entry name" value="VOLTAGE-GATED POTASSIUM CHANNEL KCH"/>
    <property type="match status" value="1"/>
</dbReference>
<keyword evidence="1" id="KW-0472">Membrane</keyword>
<feature type="transmembrane region" description="Helical" evidence="1">
    <location>
        <begin position="276"/>
        <end position="297"/>
    </location>
</feature>
<dbReference type="Gene3D" id="3.30.70.1450">
    <property type="entry name" value="Regulator of K+ conductance, C-terminal domain"/>
    <property type="match status" value="1"/>
</dbReference>
<dbReference type="GO" id="GO:0006813">
    <property type="term" value="P:potassium ion transport"/>
    <property type="evidence" value="ECO:0007669"/>
    <property type="project" value="InterPro"/>
</dbReference>
<feature type="domain" description="RCK C-terminal" evidence="2">
    <location>
        <begin position="513"/>
        <end position="596"/>
    </location>
</feature>
<dbReference type="OrthoDB" id="473812at2"/>
<proteinExistence type="predicted"/>
<organism evidence="3 4">
    <name type="scientific">Rippkaea orientalis (strain PCC 8801 / RF-1)</name>
    <name type="common">Cyanothece sp. (strain PCC 8801)</name>
    <dbReference type="NCBI Taxonomy" id="41431"/>
    <lineage>
        <taxon>Bacteria</taxon>
        <taxon>Bacillati</taxon>
        <taxon>Cyanobacteriota</taxon>
        <taxon>Cyanophyceae</taxon>
        <taxon>Oscillatoriophycideae</taxon>
        <taxon>Chroococcales</taxon>
        <taxon>Aphanothecaceae</taxon>
        <taxon>Rippkaea</taxon>
        <taxon>Rippkaea orientalis</taxon>
    </lineage>
</organism>
<dbReference type="KEGG" id="cyp:PCC8801_4414"/>
<dbReference type="AlphaFoldDB" id="B7JWJ5"/>
<dbReference type="InterPro" id="IPR036291">
    <property type="entry name" value="NAD(P)-bd_dom_sf"/>
</dbReference>
<dbReference type="InterPro" id="IPR003148">
    <property type="entry name" value="RCK_N"/>
</dbReference>
<feature type="domain" description="RCK C-terminal" evidence="2">
    <location>
        <begin position="158"/>
        <end position="244"/>
    </location>
</feature>
<dbReference type="InterPro" id="IPR006037">
    <property type="entry name" value="RCK_C"/>
</dbReference>
<evidence type="ECO:0000313" key="4">
    <source>
        <dbReference type="Proteomes" id="UP000008204"/>
    </source>
</evidence>
<dbReference type="PANTHER" id="PTHR43833">
    <property type="entry name" value="POTASSIUM CHANNEL PROTEIN 2-RELATED-RELATED"/>
    <property type="match status" value="1"/>
</dbReference>
<dbReference type="EMBL" id="CP001287">
    <property type="protein sequence ID" value="ACK68336.1"/>
    <property type="molecule type" value="Genomic_DNA"/>
</dbReference>
<dbReference type="SUPFAM" id="SSF116726">
    <property type="entry name" value="TrkA C-terminal domain-like"/>
    <property type="match status" value="1"/>
</dbReference>